<dbReference type="AlphaFoldDB" id="A0A8H7C7Q7"/>
<dbReference type="Pfam" id="PF08698">
    <property type="entry name" value="Fcf2"/>
    <property type="match status" value="1"/>
</dbReference>
<evidence type="ECO:0000313" key="6">
    <source>
        <dbReference type="Proteomes" id="UP000629468"/>
    </source>
</evidence>
<organism evidence="5 6">
    <name type="scientific">Agaricus bisporus var. burnettii</name>
    <dbReference type="NCBI Taxonomy" id="192524"/>
    <lineage>
        <taxon>Eukaryota</taxon>
        <taxon>Fungi</taxon>
        <taxon>Dikarya</taxon>
        <taxon>Basidiomycota</taxon>
        <taxon>Agaricomycotina</taxon>
        <taxon>Agaricomycetes</taxon>
        <taxon>Agaricomycetidae</taxon>
        <taxon>Agaricales</taxon>
        <taxon>Agaricineae</taxon>
        <taxon>Agaricaceae</taxon>
        <taxon>Agaricus</taxon>
    </lineage>
</organism>
<feature type="domain" description="Fcf2 pre-rRNA processing C-terminal" evidence="4">
    <location>
        <begin position="163"/>
        <end position="267"/>
    </location>
</feature>
<evidence type="ECO:0000259" key="4">
    <source>
        <dbReference type="Pfam" id="PF08698"/>
    </source>
</evidence>
<name>A0A8H7C7Q7_AGABI</name>
<evidence type="ECO:0000313" key="5">
    <source>
        <dbReference type="EMBL" id="KAF7768173.1"/>
    </source>
</evidence>
<reference evidence="5 6" key="1">
    <citation type="journal article" name="Sci. Rep.">
        <title>Telomere-to-telomere assembled and centromere annotated genomes of the two main subspecies of the button mushroom Agaricus bisporus reveal especially polymorphic chromosome ends.</title>
        <authorList>
            <person name="Sonnenberg A.S.M."/>
            <person name="Sedaghat-Telgerd N."/>
            <person name="Lavrijssen B."/>
            <person name="Ohm R.A."/>
            <person name="Hendrickx P.M."/>
            <person name="Scholtmeijer K."/>
            <person name="Baars J.J.P."/>
            <person name="van Peer A."/>
        </authorList>
    </citation>
    <scope>NUCLEOTIDE SEQUENCE [LARGE SCALE GENOMIC DNA]</scope>
    <source>
        <strain evidence="5 6">H119_p4</strain>
    </source>
</reference>
<dbReference type="EMBL" id="JABXXO010000010">
    <property type="protein sequence ID" value="KAF7768173.1"/>
    <property type="molecule type" value="Genomic_DNA"/>
</dbReference>
<dbReference type="GO" id="GO:0003723">
    <property type="term" value="F:RNA binding"/>
    <property type="evidence" value="ECO:0007669"/>
    <property type="project" value="TreeGrafter"/>
</dbReference>
<dbReference type="PANTHER" id="PTHR21686:SF12">
    <property type="entry name" value="DEOXYNUCLEOTIDYLTRANSFERASE TERMINAL-INTERACTING PROTEIN 2"/>
    <property type="match status" value="1"/>
</dbReference>
<protein>
    <recommendedName>
        <fullName evidence="4">Fcf2 pre-rRNA processing C-terminal domain-containing protein</fullName>
    </recommendedName>
</protein>
<feature type="compositionally biased region" description="Low complexity" evidence="3">
    <location>
        <begin position="22"/>
        <end position="43"/>
    </location>
</feature>
<evidence type="ECO:0000256" key="2">
    <source>
        <dbReference type="ARBA" id="ARBA00023242"/>
    </source>
</evidence>
<evidence type="ECO:0000256" key="3">
    <source>
        <dbReference type="SAM" id="MobiDB-lite"/>
    </source>
</evidence>
<proteinExistence type="predicted"/>
<dbReference type="PANTHER" id="PTHR21686">
    <property type="entry name" value="DEOXYNUCLEOTIDYLTRANSFERASE TERMINAL-INTERACTING PROTEIN 2"/>
    <property type="match status" value="1"/>
</dbReference>
<dbReference type="GO" id="GO:0005730">
    <property type="term" value="C:nucleolus"/>
    <property type="evidence" value="ECO:0007669"/>
    <property type="project" value="UniProtKB-SubCell"/>
</dbReference>
<feature type="compositionally biased region" description="Basic and acidic residues" evidence="3">
    <location>
        <begin position="147"/>
        <end position="156"/>
    </location>
</feature>
<dbReference type="OMA" id="IRDPDIE"/>
<feature type="region of interest" description="Disordered" evidence="3">
    <location>
        <begin position="1"/>
        <end position="50"/>
    </location>
</feature>
<sequence length="294" mass="32634">MSLVATSIKGKGKERVIDFESESSSDPSTTSDSESDSDSSSSSDSDEEITQEYLDSLLQQARENAAIAETEIIRIMEDEEEVLKLDDDTDELPLPKLDPGVLPPLYFDAGERRGDSLTLIRDPEADEAEKKSSTQASVAPPLPSPEFAKDGKALTKKEKKALQKQTAGPDWFDLPAPAEADLPRLHREVEALRLRNQLDPKRFYRKDEGEGKGIKGLPKYFAMGKIIATDSPFNGSSAGSLPKSERKRTLVDELIDDAEAKRYSKKKFKELQSVREAKGRNTLHAKQAARKPKW</sequence>
<feature type="region of interest" description="Disordered" evidence="3">
    <location>
        <begin position="84"/>
        <end position="177"/>
    </location>
</feature>
<dbReference type="InterPro" id="IPR039883">
    <property type="entry name" value="Fcf2/DNTTIP2"/>
</dbReference>
<dbReference type="InterPro" id="IPR014810">
    <property type="entry name" value="Fcf2_C"/>
</dbReference>
<evidence type="ECO:0000256" key="1">
    <source>
        <dbReference type="ARBA" id="ARBA00004604"/>
    </source>
</evidence>
<gene>
    <name evidence="5" type="ORF">Agabi119p4_7416</name>
</gene>
<comment type="subcellular location">
    <subcellularLocation>
        <location evidence="1">Nucleus</location>
        <location evidence="1">Nucleolus</location>
    </subcellularLocation>
</comment>
<dbReference type="Proteomes" id="UP000629468">
    <property type="component" value="Unassembled WGS sequence"/>
</dbReference>
<accession>A0A8H7C7Q7</accession>
<keyword evidence="2" id="KW-0539">Nucleus</keyword>
<comment type="caution">
    <text evidence="5">The sequence shown here is derived from an EMBL/GenBank/DDBJ whole genome shotgun (WGS) entry which is preliminary data.</text>
</comment>
<dbReference type="GO" id="GO:0006396">
    <property type="term" value="P:RNA processing"/>
    <property type="evidence" value="ECO:0007669"/>
    <property type="project" value="TreeGrafter"/>
</dbReference>